<organism evidence="3 4">
    <name type="scientific">Streptomyces levis</name>
    <dbReference type="NCBI Taxonomy" id="285566"/>
    <lineage>
        <taxon>Bacteria</taxon>
        <taxon>Bacillati</taxon>
        <taxon>Actinomycetota</taxon>
        <taxon>Actinomycetes</taxon>
        <taxon>Kitasatosporales</taxon>
        <taxon>Streptomycetaceae</taxon>
        <taxon>Streptomyces</taxon>
    </lineage>
</organism>
<dbReference type="CDD" id="cd02440">
    <property type="entry name" value="AdoMet_MTases"/>
    <property type="match status" value="1"/>
</dbReference>
<dbReference type="SUPFAM" id="SSF53335">
    <property type="entry name" value="S-adenosyl-L-methionine-dependent methyltransferases"/>
    <property type="match status" value="1"/>
</dbReference>
<proteinExistence type="predicted"/>
<evidence type="ECO:0000256" key="1">
    <source>
        <dbReference type="SAM" id="MobiDB-lite"/>
    </source>
</evidence>
<sequence>MWNEQVARDYDTSSAHMYAPEVLGPTVSFLERRVGRDAALEFAVGTGRVALPLSAQGVPVAGIEKSQPMARELGKKPGGHEVSVTIGDMTSSRAPGVFSLVYLVYNAITCLLTQEEQIACFRNAARHLEPGGRFVIEVFVPELQRLPPGETARPFHISERHVGFDTYDVLNQHVVSHHYTIADGRSSVFLSPHRYVWPSELDLMARLAGLRPSERWADWTEAPFTASSRSHVSVWRKPSGNDSLRSAGRGEDRAVSP</sequence>
<feature type="region of interest" description="Disordered" evidence="1">
    <location>
        <begin position="234"/>
        <end position="257"/>
    </location>
</feature>
<keyword evidence="4" id="KW-1185">Reference proteome</keyword>
<reference evidence="4" key="1">
    <citation type="journal article" date="2019" name="Int. J. Syst. Evol. Microbiol.">
        <title>The Global Catalogue of Microorganisms (GCM) 10K type strain sequencing project: providing services to taxonomists for standard genome sequencing and annotation.</title>
        <authorList>
            <consortium name="The Broad Institute Genomics Platform"/>
            <consortium name="The Broad Institute Genome Sequencing Center for Infectious Disease"/>
            <person name="Wu L."/>
            <person name="Ma J."/>
        </authorList>
    </citation>
    <scope>NUCLEOTIDE SEQUENCE [LARGE SCALE GENOMIC DNA]</scope>
    <source>
        <strain evidence="4">JCM 6924</strain>
    </source>
</reference>
<feature type="compositionally biased region" description="Basic and acidic residues" evidence="1">
    <location>
        <begin position="248"/>
        <end position="257"/>
    </location>
</feature>
<dbReference type="InterPro" id="IPR041698">
    <property type="entry name" value="Methyltransf_25"/>
</dbReference>
<dbReference type="Gene3D" id="3.40.50.150">
    <property type="entry name" value="Vaccinia Virus protein VP39"/>
    <property type="match status" value="1"/>
</dbReference>
<evidence type="ECO:0000313" key="4">
    <source>
        <dbReference type="Proteomes" id="UP001501095"/>
    </source>
</evidence>
<keyword evidence="3" id="KW-0489">Methyltransferase</keyword>
<dbReference type="Pfam" id="PF13649">
    <property type="entry name" value="Methyltransf_25"/>
    <property type="match status" value="1"/>
</dbReference>
<keyword evidence="3" id="KW-0808">Transferase</keyword>
<accession>A0ABP6B5D9</accession>
<evidence type="ECO:0000259" key="2">
    <source>
        <dbReference type="Pfam" id="PF13649"/>
    </source>
</evidence>
<protein>
    <submittedName>
        <fullName evidence="3">Class I SAM-dependent methyltransferase</fullName>
    </submittedName>
</protein>
<name>A0ABP6B5D9_9ACTN</name>
<dbReference type="GO" id="GO:0008168">
    <property type="term" value="F:methyltransferase activity"/>
    <property type="evidence" value="ECO:0007669"/>
    <property type="project" value="UniProtKB-KW"/>
</dbReference>
<dbReference type="GO" id="GO:0032259">
    <property type="term" value="P:methylation"/>
    <property type="evidence" value="ECO:0007669"/>
    <property type="project" value="UniProtKB-KW"/>
</dbReference>
<gene>
    <name evidence="3" type="ORF">GCM10010423_30150</name>
</gene>
<feature type="domain" description="Methyltransferase" evidence="2">
    <location>
        <begin position="40"/>
        <end position="132"/>
    </location>
</feature>
<dbReference type="InterPro" id="IPR029063">
    <property type="entry name" value="SAM-dependent_MTases_sf"/>
</dbReference>
<comment type="caution">
    <text evidence="3">The sequence shown here is derived from an EMBL/GenBank/DDBJ whole genome shotgun (WGS) entry which is preliminary data.</text>
</comment>
<evidence type="ECO:0000313" key="3">
    <source>
        <dbReference type="EMBL" id="GAA2532464.1"/>
    </source>
</evidence>
<dbReference type="Proteomes" id="UP001501095">
    <property type="component" value="Unassembled WGS sequence"/>
</dbReference>
<dbReference type="EMBL" id="BAAATM010000009">
    <property type="protein sequence ID" value="GAA2532464.1"/>
    <property type="molecule type" value="Genomic_DNA"/>
</dbReference>